<keyword evidence="2" id="KW-1185">Reference proteome</keyword>
<comment type="caution">
    <text evidence="1">The sequence shown here is derived from an EMBL/GenBank/DDBJ whole genome shotgun (WGS) entry which is preliminary data.</text>
</comment>
<accession>A0A2I0J581</accession>
<evidence type="ECO:0000313" key="2">
    <source>
        <dbReference type="Proteomes" id="UP000233551"/>
    </source>
</evidence>
<organism evidence="1 2">
    <name type="scientific">Punica granatum</name>
    <name type="common">Pomegranate</name>
    <dbReference type="NCBI Taxonomy" id="22663"/>
    <lineage>
        <taxon>Eukaryota</taxon>
        <taxon>Viridiplantae</taxon>
        <taxon>Streptophyta</taxon>
        <taxon>Embryophyta</taxon>
        <taxon>Tracheophyta</taxon>
        <taxon>Spermatophyta</taxon>
        <taxon>Magnoliopsida</taxon>
        <taxon>eudicotyledons</taxon>
        <taxon>Gunneridae</taxon>
        <taxon>Pentapetalae</taxon>
        <taxon>rosids</taxon>
        <taxon>malvids</taxon>
        <taxon>Myrtales</taxon>
        <taxon>Lythraceae</taxon>
        <taxon>Punica</taxon>
    </lineage>
</organism>
<dbReference type="AlphaFoldDB" id="A0A2I0J581"/>
<dbReference type="EMBL" id="PGOL01002074">
    <property type="protein sequence ID" value="PKI50886.1"/>
    <property type="molecule type" value="Genomic_DNA"/>
</dbReference>
<dbReference type="Proteomes" id="UP000233551">
    <property type="component" value="Unassembled WGS sequence"/>
</dbReference>
<protein>
    <submittedName>
        <fullName evidence="1">Uncharacterized protein</fullName>
    </submittedName>
</protein>
<proteinExistence type="predicted"/>
<gene>
    <name evidence="1" type="ORF">CRG98_028714</name>
</gene>
<evidence type="ECO:0000313" key="1">
    <source>
        <dbReference type="EMBL" id="PKI50886.1"/>
    </source>
</evidence>
<sequence length="123" mass="13447">MVITSLEGRGQTEKTAGKSLLENRILGGTVHRECTRFWLTCTGGSGWLHELARLRTPLQGVPEVLMGGLWHAGTCVNLKRQENPFEARVCAPEFASRQGTQCARLMQRGLGVSTFPGTRDGHA</sequence>
<reference evidence="1 2" key="1">
    <citation type="submission" date="2017-11" db="EMBL/GenBank/DDBJ databases">
        <title>De-novo sequencing of pomegranate (Punica granatum L.) genome.</title>
        <authorList>
            <person name="Akparov Z."/>
            <person name="Amiraslanov A."/>
            <person name="Hajiyeva S."/>
            <person name="Abbasov M."/>
            <person name="Kaur K."/>
            <person name="Hamwieh A."/>
            <person name="Solovyev V."/>
            <person name="Salamov A."/>
            <person name="Braich B."/>
            <person name="Kosarev P."/>
            <person name="Mahmoud A."/>
            <person name="Hajiyev E."/>
            <person name="Babayeva S."/>
            <person name="Izzatullayeva V."/>
            <person name="Mammadov A."/>
            <person name="Mammadov A."/>
            <person name="Sharifova S."/>
            <person name="Ojaghi J."/>
            <person name="Eynullazada K."/>
            <person name="Bayramov B."/>
            <person name="Abdulazimova A."/>
            <person name="Shahmuradov I."/>
        </authorList>
    </citation>
    <scope>NUCLEOTIDE SEQUENCE [LARGE SCALE GENOMIC DNA]</scope>
    <source>
        <strain evidence="2">cv. AG2017</strain>
        <tissue evidence="1">Leaf</tissue>
    </source>
</reference>
<name>A0A2I0J581_PUNGR</name>